<dbReference type="EMBL" id="JANJYJ010000009">
    <property type="protein sequence ID" value="KAK3189417.1"/>
    <property type="molecule type" value="Genomic_DNA"/>
</dbReference>
<gene>
    <name evidence="2" type="ORF">Dsin_028978</name>
</gene>
<dbReference type="InterPro" id="IPR040256">
    <property type="entry name" value="At4g02000-like"/>
</dbReference>
<dbReference type="InterPro" id="IPR025836">
    <property type="entry name" value="Zn_knuckle_CX2CX4HX4C"/>
</dbReference>
<keyword evidence="3" id="KW-1185">Reference proteome</keyword>
<proteinExistence type="predicted"/>
<comment type="caution">
    <text evidence="2">The sequence shown here is derived from an EMBL/GenBank/DDBJ whole genome shotgun (WGS) entry which is preliminary data.</text>
</comment>
<feature type="domain" description="Zinc knuckle CX2CX4HX4C" evidence="1">
    <location>
        <begin position="39"/>
        <end position="86"/>
    </location>
</feature>
<dbReference type="AlphaFoldDB" id="A0AAE0DW24"/>
<evidence type="ECO:0000313" key="3">
    <source>
        <dbReference type="Proteomes" id="UP001281410"/>
    </source>
</evidence>
<dbReference type="Proteomes" id="UP001281410">
    <property type="component" value="Unassembled WGS sequence"/>
</dbReference>
<name>A0AAE0DW24_9ROSI</name>
<dbReference type="Pfam" id="PF14392">
    <property type="entry name" value="zf-CCHC_4"/>
    <property type="match status" value="1"/>
</dbReference>
<accession>A0AAE0DW24</accession>
<dbReference type="PANTHER" id="PTHR31286:SF167">
    <property type="entry name" value="OS09G0268800 PROTEIN"/>
    <property type="match status" value="1"/>
</dbReference>
<evidence type="ECO:0000259" key="1">
    <source>
        <dbReference type="Pfam" id="PF14392"/>
    </source>
</evidence>
<dbReference type="PANTHER" id="PTHR31286">
    <property type="entry name" value="GLYCINE-RICH CELL WALL STRUCTURAL PROTEIN 1.8-LIKE"/>
    <property type="match status" value="1"/>
</dbReference>
<evidence type="ECO:0000313" key="2">
    <source>
        <dbReference type="EMBL" id="KAK3189417.1"/>
    </source>
</evidence>
<sequence length="103" mass="11546">MTKEIGRFLGSFIGAVREVDSGPYGDCLGKYLRVRVAIEVDKPLRRFLRADVLGDGEETVMPIQYERLPDFYFRCGILGHTVRGCSEMDKSGTEADHNLPYGS</sequence>
<protein>
    <recommendedName>
        <fullName evidence="1">Zinc knuckle CX2CX4HX4C domain-containing protein</fullName>
    </recommendedName>
</protein>
<reference evidence="2" key="1">
    <citation type="journal article" date="2023" name="Plant J.">
        <title>Genome sequences and population genomics provide insights into the demographic history, inbreeding, and mutation load of two 'living fossil' tree species of Dipteronia.</title>
        <authorList>
            <person name="Feng Y."/>
            <person name="Comes H.P."/>
            <person name="Chen J."/>
            <person name="Zhu S."/>
            <person name="Lu R."/>
            <person name="Zhang X."/>
            <person name="Li P."/>
            <person name="Qiu J."/>
            <person name="Olsen K.M."/>
            <person name="Qiu Y."/>
        </authorList>
    </citation>
    <scope>NUCLEOTIDE SEQUENCE</scope>
    <source>
        <strain evidence="2">NBL</strain>
    </source>
</reference>
<organism evidence="2 3">
    <name type="scientific">Dipteronia sinensis</name>
    <dbReference type="NCBI Taxonomy" id="43782"/>
    <lineage>
        <taxon>Eukaryota</taxon>
        <taxon>Viridiplantae</taxon>
        <taxon>Streptophyta</taxon>
        <taxon>Embryophyta</taxon>
        <taxon>Tracheophyta</taxon>
        <taxon>Spermatophyta</taxon>
        <taxon>Magnoliopsida</taxon>
        <taxon>eudicotyledons</taxon>
        <taxon>Gunneridae</taxon>
        <taxon>Pentapetalae</taxon>
        <taxon>rosids</taxon>
        <taxon>malvids</taxon>
        <taxon>Sapindales</taxon>
        <taxon>Sapindaceae</taxon>
        <taxon>Hippocastanoideae</taxon>
        <taxon>Acereae</taxon>
        <taxon>Dipteronia</taxon>
    </lineage>
</organism>